<protein>
    <submittedName>
        <fullName evidence="1">Uncharacterized protein</fullName>
    </submittedName>
</protein>
<dbReference type="OrthoDB" id="1747431at2759"/>
<accession>V7CAG5</accession>
<dbReference type="Gramene" id="ESW27157">
    <property type="protein sequence ID" value="ESW27157"/>
    <property type="gene ID" value="PHAVU_003G178700g"/>
</dbReference>
<gene>
    <name evidence="1" type="ORF">PHAVU_003G178700g</name>
</gene>
<dbReference type="STRING" id="3885.V7CAG5"/>
<dbReference type="AlphaFoldDB" id="V7CAG5"/>
<keyword evidence="2" id="KW-1185">Reference proteome</keyword>
<reference evidence="2" key="1">
    <citation type="journal article" date="2014" name="Nat. Genet.">
        <title>A reference genome for common bean and genome-wide analysis of dual domestications.</title>
        <authorList>
            <person name="Schmutz J."/>
            <person name="McClean P.E."/>
            <person name="Mamidi S."/>
            <person name="Wu G.A."/>
            <person name="Cannon S.B."/>
            <person name="Grimwood J."/>
            <person name="Jenkins J."/>
            <person name="Shu S."/>
            <person name="Song Q."/>
            <person name="Chavarro C."/>
            <person name="Torres-Torres M."/>
            <person name="Geffroy V."/>
            <person name="Moghaddam S.M."/>
            <person name="Gao D."/>
            <person name="Abernathy B."/>
            <person name="Barry K."/>
            <person name="Blair M."/>
            <person name="Brick M.A."/>
            <person name="Chovatia M."/>
            <person name="Gepts P."/>
            <person name="Goodstein D.M."/>
            <person name="Gonzales M."/>
            <person name="Hellsten U."/>
            <person name="Hyten D.L."/>
            <person name="Jia G."/>
            <person name="Kelly J.D."/>
            <person name="Kudrna D."/>
            <person name="Lee R."/>
            <person name="Richard M.M."/>
            <person name="Miklas P.N."/>
            <person name="Osorno J.M."/>
            <person name="Rodrigues J."/>
            <person name="Thareau V."/>
            <person name="Urrea C.A."/>
            <person name="Wang M."/>
            <person name="Yu Y."/>
            <person name="Zhang M."/>
            <person name="Wing R.A."/>
            <person name="Cregan P.B."/>
            <person name="Rokhsar D.S."/>
            <person name="Jackson S.A."/>
        </authorList>
    </citation>
    <scope>NUCLEOTIDE SEQUENCE [LARGE SCALE GENOMIC DNA]</scope>
    <source>
        <strain evidence="2">cv. G19833</strain>
    </source>
</reference>
<evidence type="ECO:0000313" key="1">
    <source>
        <dbReference type="EMBL" id="ESW27157.1"/>
    </source>
</evidence>
<organism evidence="1 2">
    <name type="scientific">Phaseolus vulgaris</name>
    <name type="common">Kidney bean</name>
    <name type="synonym">French bean</name>
    <dbReference type="NCBI Taxonomy" id="3885"/>
    <lineage>
        <taxon>Eukaryota</taxon>
        <taxon>Viridiplantae</taxon>
        <taxon>Streptophyta</taxon>
        <taxon>Embryophyta</taxon>
        <taxon>Tracheophyta</taxon>
        <taxon>Spermatophyta</taxon>
        <taxon>Magnoliopsida</taxon>
        <taxon>eudicotyledons</taxon>
        <taxon>Gunneridae</taxon>
        <taxon>Pentapetalae</taxon>
        <taxon>rosids</taxon>
        <taxon>fabids</taxon>
        <taxon>Fabales</taxon>
        <taxon>Fabaceae</taxon>
        <taxon>Papilionoideae</taxon>
        <taxon>50 kb inversion clade</taxon>
        <taxon>NPAAA clade</taxon>
        <taxon>indigoferoid/millettioid clade</taxon>
        <taxon>Phaseoleae</taxon>
        <taxon>Phaseolus</taxon>
    </lineage>
</organism>
<dbReference type="EMBL" id="CM002290">
    <property type="protein sequence ID" value="ESW27157.1"/>
    <property type="molecule type" value="Genomic_DNA"/>
</dbReference>
<name>V7CAG5_PHAVU</name>
<evidence type="ECO:0000313" key="2">
    <source>
        <dbReference type="Proteomes" id="UP000000226"/>
    </source>
</evidence>
<proteinExistence type="predicted"/>
<dbReference type="Proteomes" id="UP000000226">
    <property type="component" value="Chromosome 3"/>
</dbReference>
<sequence>MTTNLVECMDYILKRARSLPSYALIKTTFERTNSWFVERGMKAKYMVLHNIYKAFEIQFHPIKNKDDWSTYTSSYFIHEPHMRHKYSGRPITTRIHNEWINKLKIIQKNLLLSQ</sequence>